<evidence type="ECO:0000313" key="5">
    <source>
        <dbReference type="Proteomes" id="UP001151752"/>
    </source>
</evidence>
<dbReference type="InterPro" id="IPR010989">
    <property type="entry name" value="SNARE"/>
</dbReference>
<gene>
    <name evidence="4" type="ORF">OIU74_020390</name>
</gene>
<dbReference type="InterPro" id="IPR006011">
    <property type="entry name" value="Syntaxin_N"/>
</dbReference>
<evidence type="ECO:0000313" key="4">
    <source>
        <dbReference type="EMBL" id="KAJ6682134.1"/>
    </source>
</evidence>
<dbReference type="Pfam" id="PF00804">
    <property type="entry name" value="Syntaxin"/>
    <property type="match status" value="1"/>
</dbReference>
<keyword evidence="1" id="KW-0813">Transport</keyword>
<dbReference type="AlphaFoldDB" id="A0A9Q0P5U7"/>
<keyword evidence="1" id="KW-0653">Protein transport</keyword>
<feature type="region of interest" description="Disordered" evidence="2">
    <location>
        <begin position="169"/>
        <end position="196"/>
    </location>
</feature>
<evidence type="ECO:0000259" key="3">
    <source>
        <dbReference type="Pfam" id="PF00804"/>
    </source>
</evidence>
<evidence type="ECO:0000256" key="1">
    <source>
        <dbReference type="ARBA" id="ARBA00022927"/>
    </source>
</evidence>
<dbReference type="SUPFAM" id="SSF47661">
    <property type="entry name" value="t-snare proteins"/>
    <property type="match status" value="1"/>
</dbReference>
<dbReference type="EMBL" id="JAPFFM010000020">
    <property type="protein sequence ID" value="KAJ6682134.1"/>
    <property type="molecule type" value="Genomic_DNA"/>
</dbReference>
<keyword evidence="5" id="KW-1185">Reference proteome</keyword>
<evidence type="ECO:0000256" key="2">
    <source>
        <dbReference type="SAM" id="MobiDB-lite"/>
    </source>
</evidence>
<dbReference type="Proteomes" id="UP001151752">
    <property type="component" value="Chromosome 5"/>
</dbReference>
<dbReference type="GO" id="GO:0016020">
    <property type="term" value="C:membrane"/>
    <property type="evidence" value="ECO:0007669"/>
    <property type="project" value="InterPro"/>
</dbReference>
<sequence>MNDLMTRSFLSYVELKKQDQKDVKAELDIESGQLNPTDEPNLSEFLHEVNGIKTEMEDISNLFSDLQTLNEESKSTHSAKVLRGSRGRMESDMTRLSVINCLRVRLREIMKEFQILRQKILSDYKNDLKARYYTATEEEPSEEEIEQMISGGGGVQMFEGKGVMGLKRKERHEGEKMDDTEENVTSAGSLRCRSDEEEEEDMVFMCFGRDVDHYLMSSD</sequence>
<feature type="domain" description="Syntaxin N-terminal" evidence="3">
    <location>
        <begin position="94"/>
        <end position="159"/>
    </location>
</feature>
<protein>
    <submittedName>
        <fullName evidence="4">SYNTAXIN-112</fullName>
    </submittedName>
</protein>
<reference evidence="4" key="1">
    <citation type="submission" date="2022-11" db="EMBL/GenBank/DDBJ databases">
        <authorList>
            <person name="Hyden B.L."/>
            <person name="Feng K."/>
            <person name="Yates T."/>
            <person name="Jawdy S."/>
            <person name="Smart L.B."/>
            <person name="Muchero W."/>
        </authorList>
    </citation>
    <scope>NUCLEOTIDE SEQUENCE</scope>
    <source>
        <tissue evidence="4">Shoot tip</tissue>
    </source>
</reference>
<comment type="caution">
    <text evidence="4">The sequence shown here is derived from an EMBL/GenBank/DDBJ whole genome shotgun (WGS) entry which is preliminary data.</text>
</comment>
<dbReference type="GO" id="GO:0015031">
    <property type="term" value="P:protein transport"/>
    <property type="evidence" value="ECO:0007669"/>
    <property type="project" value="UniProtKB-KW"/>
</dbReference>
<organism evidence="4 5">
    <name type="scientific">Salix koriyanagi</name>
    <dbReference type="NCBI Taxonomy" id="2511006"/>
    <lineage>
        <taxon>Eukaryota</taxon>
        <taxon>Viridiplantae</taxon>
        <taxon>Streptophyta</taxon>
        <taxon>Embryophyta</taxon>
        <taxon>Tracheophyta</taxon>
        <taxon>Spermatophyta</taxon>
        <taxon>Magnoliopsida</taxon>
        <taxon>eudicotyledons</taxon>
        <taxon>Gunneridae</taxon>
        <taxon>Pentapetalae</taxon>
        <taxon>rosids</taxon>
        <taxon>fabids</taxon>
        <taxon>Malpighiales</taxon>
        <taxon>Salicaceae</taxon>
        <taxon>Saliceae</taxon>
        <taxon>Salix</taxon>
    </lineage>
</organism>
<dbReference type="GO" id="GO:0016192">
    <property type="term" value="P:vesicle-mediated transport"/>
    <property type="evidence" value="ECO:0007669"/>
    <property type="project" value="InterPro"/>
</dbReference>
<reference evidence="4" key="2">
    <citation type="journal article" date="2023" name="Int. J. Mol. Sci.">
        <title>De Novo Assembly and Annotation of 11 Diverse Shrub Willow (Salix) Genomes Reveals Novel Gene Organization in Sex-Linked Regions.</title>
        <authorList>
            <person name="Hyden B."/>
            <person name="Feng K."/>
            <person name="Yates T.B."/>
            <person name="Jawdy S."/>
            <person name="Cereghino C."/>
            <person name="Smart L.B."/>
            <person name="Muchero W."/>
        </authorList>
    </citation>
    <scope>NUCLEOTIDE SEQUENCE</scope>
    <source>
        <tissue evidence="4">Shoot tip</tissue>
    </source>
</reference>
<dbReference type="Gene3D" id="1.20.58.70">
    <property type="match status" value="1"/>
</dbReference>
<proteinExistence type="predicted"/>
<accession>A0A9Q0P5U7</accession>
<name>A0A9Q0P5U7_9ROSI</name>